<dbReference type="EMBL" id="BARU01027789">
    <property type="protein sequence ID" value="GAH63384.1"/>
    <property type="molecule type" value="Genomic_DNA"/>
</dbReference>
<proteinExistence type="predicted"/>
<protein>
    <recommendedName>
        <fullName evidence="2">Mce/MlaD domain-containing protein</fullName>
    </recommendedName>
</protein>
<comment type="caution">
    <text evidence="3">The sequence shown here is derived from an EMBL/GenBank/DDBJ whole genome shotgun (WGS) entry which is preliminary data.</text>
</comment>
<dbReference type="PANTHER" id="PTHR33371">
    <property type="entry name" value="INTERMEMBRANE PHOSPHOLIPID TRANSPORT SYSTEM BINDING PROTEIN MLAD-RELATED"/>
    <property type="match status" value="1"/>
</dbReference>
<dbReference type="InterPro" id="IPR003399">
    <property type="entry name" value="Mce/MlaD"/>
</dbReference>
<gene>
    <name evidence="3" type="ORF">S03H2_44440</name>
</gene>
<evidence type="ECO:0000256" key="1">
    <source>
        <dbReference type="SAM" id="Phobius"/>
    </source>
</evidence>
<organism evidence="3">
    <name type="scientific">marine sediment metagenome</name>
    <dbReference type="NCBI Taxonomy" id="412755"/>
    <lineage>
        <taxon>unclassified sequences</taxon>
        <taxon>metagenomes</taxon>
        <taxon>ecological metagenomes</taxon>
    </lineage>
</organism>
<dbReference type="InterPro" id="IPR052336">
    <property type="entry name" value="MlaD_Phospholipid_Transporter"/>
</dbReference>
<name>X1IB94_9ZZZZ</name>
<accession>X1IB94</accession>
<feature type="domain" description="Mce/MlaD" evidence="2">
    <location>
        <begin position="37"/>
        <end position="74"/>
    </location>
</feature>
<feature type="transmembrane region" description="Helical" evidence="1">
    <location>
        <begin position="12"/>
        <end position="35"/>
    </location>
</feature>
<evidence type="ECO:0000259" key="2">
    <source>
        <dbReference type="Pfam" id="PF02470"/>
    </source>
</evidence>
<dbReference type="Pfam" id="PF02470">
    <property type="entry name" value="MlaD"/>
    <property type="match status" value="1"/>
</dbReference>
<dbReference type="PANTHER" id="PTHR33371:SF4">
    <property type="entry name" value="INTERMEMBRANE PHOSPHOLIPID TRANSPORT SYSTEM BINDING PROTEIN MLAD"/>
    <property type="match status" value="1"/>
</dbReference>
<keyword evidence="1" id="KW-0812">Transmembrane</keyword>
<feature type="non-terminal residue" evidence="3">
    <location>
        <position position="75"/>
    </location>
</feature>
<reference evidence="3" key="1">
    <citation type="journal article" date="2014" name="Front. Microbiol.">
        <title>High frequency of phylogenetically diverse reductive dehalogenase-homologous genes in deep subseafloor sedimentary metagenomes.</title>
        <authorList>
            <person name="Kawai M."/>
            <person name="Futagami T."/>
            <person name="Toyoda A."/>
            <person name="Takaki Y."/>
            <person name="Nishi S."/>
            <person name="Hori S."/>
            <person name="Arai W."/>
            <person name="Tsubouchi T."/>
            <person name="Morono Y."/>
            <person name="Uchiyama I."/>
            <person name="Ito T."/>
            <person name="Fujiyama A."/>
            <person name="Inagaki F."/>
            <person name="Takami H."/>
        </authorList>
    </citation>
    <scope>NUCLEOTIDE SEQUENCE</scope>
    <source>
        <strain evidence="3">Expedition CK06-06</strain>
    </source>
</reference>
<keyword evidence="1" id="KW-0472">Membrane</keyword>
<sequence>MATKQSLELKVGIFALVGLAILILTVFSISEIHLFRPGYLIKVSFSFASGIDVGATARVAGIEAGEVKDVHLSYD</sequence>
<dbReference type="AlphaFoldDB" id="X1IB94"/>
<keyword evidence="1" id="KW-1133">Transmembrane helix</keyword>
<evidence type="ECO:0000313" key="3">
    <source>
        <dbReference type="EMBL" id="GAH63384.1"/>
    </source>
</evidence>